<dbReference type="SUPFAM" id="SSF82657">
    <property type="entry name" value="BolA-like"/>
    <property type="match status" value="1"/>
</dbReference>
<evidence type="ECO:0000256" key="1">
    <source>
        <dbReference type="RuleBase" id="RU003860"/>
    </source>
</evidence>
<dbReference type="Pfam" id="PF01722">
    <property type="entry name" value="BolA"/>
    <property type="match status" value="1"/>
</dbReference>
<sequence length="94" mass="10454">MTQTYTIIEQKLSDTYTPEHLLVSDESHLHKGHAGARPGGETHFRVHMVSALFEGMSRLDRQRHVLDCLAAELEGPVHALALKLQSPREAAKDA</sequence>
<proteinExistence type="inferred from homology"/>
<name>A0A937HHP8_9PROT</name>
<evidence type="ECO:0000313" key="3">
    <source>
        <dbReference type="Proteomes" id="UP000785783"/>
    </source>
</evidence>
<dbReference type="InterPro" id="IPR002634">
    <property type="entry name" value="BolA"/>
</dbReference>
<gene>
    <name evidence="2" type="ORF">ISQ19_03945</name>
</gene>
<accession>A0A937HHP8</accession>
<dbReference type="Gene3D" id="3.30.300.90">
    <property type="entry name" value="BolA-like"/>
    <property type="match status" value="1"/>
</dbReference>
<dbReference type="EMBL" id="JADHOK010000040">
    <property type="protein sequence ID" value="MBL6761830.1"/>
    <property type="molecule type" value="Genomic_DNA"/>
</dbReference>
<protein>
    <submittedName>
        <fullName evidence="2">BolA family transcriptional regulator</fullName>
    </submittedName>
</protein>
<organism evidence="2 3">
    <name type="scientific">PS1 clade bacterium</name>
    <dbReference type="NCBI Taxonomy" id="2175152"/>
    <lineage>
        <taxon>Bacteria</taxon>
        <taxon>Pseudomonadati</taxon>
        <taxon>Pseudomonadota</taxon>
        <taxon>Alphaproteobacteria</taxon>
        <taxon>PS1 clade</taxon>
    </lineage>
</organism>
<comment type="similarity">
    <text evidence="1">Belongs to the BolA/IbaG family.</text>
</comment>
<dbReference type="AlphaFoldDB" id="A0A937HHP8"/>
<dbReference type="PANTHER" id="PTHR46230:SF7">
    <property type="entry name" value="BOLA-LIKE PROTEIN 1"/>
    <property type="match status" value="1"/>
</dbReference>
<evidence type="ECO:0000313" key="2">
    <source>
        <dbReference type="EMBL" id="MBL6761830.1"/>
    </source>
</evidence>
<dbReference type="PANTHER" id="PTHR46230">
    <property type="match status" value="1"/>
</dbReference>
<reference evidence="2" key="1">
    <citation type="submission" date="2020-10" db="EMBL/GenBank/DDBJ databases">
        <title>Microbiome of the Black Sea water column analyzed by genome centric metagenomics.</title>
        <authorList>
            <person name="Cabello-Yeves P.J."/>
            <person name="Callieri C."/>
            <person name="Picazo A."/>
            <person name="Mehrshad M."/>
            <person name="Haro-Moreno J.M."/>
            <person name="Roda-Garcia J."/>
            <person name="Dzembekova N."/>
            <person name="Slabakova V."/>
            <person name="Slabakova N."/>
            <person name="Moncheva S."/>
            <person name="Rodriguez-Valera F."/>
        </authorList>
    </citation>
    <scope>NUCLEOTIDE SEQUENCE</scope>
    <source>
        <strain evidence="2">BS307-5m-G5</strain>
    </source>
</reference>
<comment type="caution">
    <text evidence="2">The sequence shown here is derived from an EMBL/GenBank/DDBJ whole genome shotgun (WGS) entry which is preliminary data.</text>
</comment>
<dbReference type="PIRSF" id="PIRSF003113">
    <property type="entry name" value="BolA"/>
    <property type="match status" value="1"/>
</dbReference>
<dbReference type="Proteomes" id="UP000785783">
    <property type="component" value="Unassembled WGS sequence"/>
</dbReference>
<dbReference type="GO" id="GO:0016226">
    <property type="term" value="P:iron-sulfur cluster assembly"/>
    <property type="evidence" value="ECO:0007669"/>
    <property type="project" value="TreeGrafter"/>
</dbReference>
<dbReference type="InterPro" id="IPR036065">
    <property type="entry name" value="BolA-like_sf"/>
</dbReference>